<feature type="transmembrane region" description="Helical" evidence="8">
    <location>
        <begin position="286"/>
        <end position="304"/>
    </location>
</feature>
<feature type="transmembrane region" description="Helical" evidence="8">
    <location>
        <begin position="629"/>
        <end position="648"/>
    </location>
</feature>
<accession>A0ABR9JR92</accession>
<dbReference type="PANTHER" id="PTHR30472:SF37">
    <property type="entry name" value="FE(3+) DICITRATE TRANSPORT SYSTEM PERMEASE PROTEIN FECD-RELATED"/>
    <property type="match status" value="1"/>
</dbReference>
<evidence type="ECO:0000256" key="1">
    <source>
        <dbReference type="ARBA" id="ARBA00004651"/>
    </source>
</evidence>
<evidence type="ECO:0000256" key="6">
    <source>
        <dbReference type="ARBA" id="ARBA00022989"/>
    </source>
</evidence>
<dbReference type="Pfam" id="PF01032">
    <property type="entry name" value="FecCD"/>
    <property type="match status" value="2"/>
</dbReference>
<keyword evidence="10" id="KW-1185">Reference proteome</keyword>
<comment type="subcellular location">
    <subcellularLocation>
        <location evidence="1">Cell membrane</location>
        <topology evidence="1">Multi-pass membrane protein</topology>
    </subcellularLocation>
</comment>
<gene>
    <name evidence="9" type="ORF">H4W34_002927</name>
</gene>
<keyword evidence="3" id="KW-0813">Transport</keyword>
<feature type="transmembrane region" description="Helical" evidence="8">
    <location>
        <begin position="418"/>
        <end position="435"/>
    </location>
</feature>
<dbReference type="CDD" id="cd06550">
    <property type="entry name" value="TM_ABC_iron-siderophores_like"/>
    <property type="match status" value="2"/>
</dbReference>
<evidence type="ECO:0000256" key="3">
    <source>
        <dbReference type="ARBA" id="ARBA00022448"/>
    </source>
</evidence>
<keyword evidence="7 8" id="KW-0472">Membrane</keyword>
<evidence type="ECO:0000256" key="4">
    <source>
        <dbReference type="ARBA" id="ARBA00022475"/>
    </source>
</evidence>
<dbReference type="EMBL" id="JADBDZ010000001">
    <property type="protein sequence ID" value="MBE1533094.1"/>
    <property type="molecule type" value="Genomic_DNA"/>
</dbReference>
<feature type="transmembrane region" description="Helical" evidence="8">
    <location>
        <begin position="19"/>
        <end position="40"/>
    </location>
</feature>
<evidence type="ECO:0000256" key="2">
    <source>
        <dbReference type="ARBA" id="ARBA00007935"/>
    </source>
</evidence>
<dbReference type="PANTHER" id="PTHR30472">
    <property type="entry name" value="FERRIC ENTEROBACTIN TRANSPORT SYSTEM PERMEASE PROTEIN"/>
    <property type="match status" value="1"/>
</dbReference>
<evidence type="ECO:0000256" key="7">
    <source>
        <dbReference type="ARBA" id="ARBA00023136"/>
    </source>
</evidence>
<feature type="transmembrane region" description="Helical" evidence="8">
    <location>
        <begin position="504"/>
        <end position="525"/>
    </location>
</feature>
<feature type="transmembrane region" description="Helical" evidence="8">
    <location>
        <begin position="472"/>
        <end position="492"/>
    </location>
</feature>
<name>A0ABR9JR92_9ACTN</name>
<reference evidence="9 10" key="1">
    <citation type="submission" date="2020-10" db="EMBL/GenBank/DDBJ databases">
        <title>Sequencing the genomes of 1000 actinobacteria strains.</title>
        <authorList>
            <person name="Klenk H.-P."/>
        </authorList>
    </citation>
    <scope>NUCLEOTIDE SEQUENCE [LARGE SCALE GENOMIC DNA]</scope>
    <source>
        <strain evidence="9 10">DSM 46744</strain>
    </source>
</reference>
<feature type="transmembrane region" description="Helical" evidence="8">
    <location>
        <begin position="364"/>
        <end position="385"/>
    </location>
</feature>
<protein>
    <submittedName>
        <fullName evidence="9">Iron complex transport system permease protein</fullName>
    </submittedName>
</protein>
<feature type="transmembrane region" description="Helical" evidence="8">
    <location>
        <begin position="105"/>
        <end position="123"/>
    </location>
</feature>
<organism evidence="9 10">
    <name type="scientific">Actinomadura algeriensis</name>
    <dbReference type="NCBI Taxonomy" id="1679523"/>
    <lineage>
        <taxon>Bacteria</taxon>
        <taxon>Bacillati</taxon>
        <taxon>Actinomycetota</taxon>
        <taxon>Actinomycetes</taxon>
        <taxon>Streptosporangiales</taxon>
        <taxon>Thermomonosporaceae</taxon>
        <taxon>Actinomadura</taxon>
    </lineage>
</organism>
<keyword evidence="6 8" id="KW-1133">Transmembrane helix</keyword>
<sequence length="685" mass="67356">MTVSTGEAKVALRARRPPALVAGGALVVALCAVAVLHLSLGAAGVGLGDLIAFATGDADAGAEAVLLGSRLPRTLAGLASGIALGVAGALIQGSTRNPLGAPDTLGVNAGAYFAVALAAYLGLETGTLLSGGAAFLGGLTAAAIVYLLTARGVLTPGRLLLAGACVTLGGMAGAEFLQLIDQPGTRGVFLWGNGTLLQSGLDRPLTIGAVILAAALLAPALARPLDVLALGDDTAESLGVRVARTRVLSWLLAVLLAAAAVTLTGPIGYVGLMAPVAVRRLGVRRHLALLPLAGLGGALLVLAGDAAARLALPPSAGFGELPVGVVTALIGGPVFVLLARRTRTGDADAGAAVAVTAPPRGPRYAAVLAGGLLALAAAMLVGLRIGDVDVSWGGVLASLTGSGSEADGAVVFYRLPRILVAAMAGAVLAVAGAAVQSVVRNPLAEPGFLGVTAGASAGAVLLISVLPGAPAALIPVFASVGGILALIVVIAIARDRHGLDPTRVVLVGLGVAVTMSAVTNMMVVAEQMSVSAALTWMAGSTYARDATTLGWLVVPALAAVLFALSARPVNMLALGDDLPRALGLNLGRARLLALLAGAVLAAGAAAAVGNVGFVALVAPHLARRLAGGATARLVPVAAVLGAVLVVAADALGRTLLAPVEIPVGIMTAVLGTPYLIWLMRRTPTA</sequence>
<feature type="transmembrane region" description="Helical" evidence="8">
    <location>
        <begin position="447"/>
        <end position="466"/>
    </location>
</feature>
<dbReference type="Proteomes" id="UP000627838">
    <property type="component" value="Unassembled WGS sequence"/>
</dbReference>
<keyword evidence="4" id="KW-1003">Cell membrane</keyword>
<dbReference type="Gene3D" id="1.10.3470.10">
    <property type="entry name" value="ABC transporter involved in vitamin B12 uptake, BtuC"/>
    <property type="match status" value="2"/>
</dbReference>
<feature type="transmembrane region" description="Helical" evidence="8">
    <location>
        <begin position="591"/>
        <end position="617"/>
    </location>
</feature>
<feature type="transmembrane region" description="Helical" evidence="8">
    <location>
        <begin position="129"/>
        <end position="148"/>
    </location>
</feature>
<dbReference type="SUPFAM" id="SSF81345">
    <property type="entry name" value="ABC transporter involved in vitamin B12 uptake, BtuC"/>
    <property type="match status" value="2"/>
</dbReference>
<evidence type="ECO:0000256" key="5">
    <source>
        <dbReference type="ARBA" id="ARBA00022692"/>
    </source>
</evidence>
<evidence type="ECO:0000313" key="9">
    <source>
        <dbReference type="EMBL" id="MBE1533094.1"/>
    </source>
</evidence>
<proteinExistence type="inferred from homology"/>
<feature type="transmembrane region" description="Helical" evidence="8">
    <location>
        <begin position="316"/>
        <end position="338"/>
    </location>
</feature>
<evidence type="ECO:0000313" key="10">
    <source>
        <dbReference type="Proteomes" id="UP000627838"/>
    </source>
</evidence>
<keyword evidence="5 8" id="KW-0812">Transmembrane</keyword>
<comment type="caution">
    <text evidence="9">The sequence shown here is derived from an EMBL/GenBank/DDBJ whole genome shotgun (WGS) entry which is preliminary data.</text>
</comment>
<dbReference type="InterPro" id="IPR037294">
    <property type="entry name" value="ABC_BtuC-like"/>
</dbReference>
<feature type="transmembrane region" description="Helical" evidence="8">
    <location>
        <begin position="655"/>
        <end position="677"/>
    </location>
</feature>
<evidence type="ECO:0000256" key="8">
    <source>
        <dbReference type="SAM" id="Phobius"/>
    </source>
</evidence>
<feature type="transmembrane region" description="Helical" evidence="8">
    <location>
        <begin position="75"/>
        <end position="93"/>
    </location>
</feature>
<feature type="transmembrane region" description="Helical" evidence="8">
    <location>
        <begin position="549"/>
        <end position="570"/>
    </location>
</feature>
<dbReference type="InterPro" id="IPR000522">
    <property type="entry name" value="ABC_transptr_permease_BtuC"/>
</dbReference>
<dbReference type="RefSeq" id="WP_192759696.1">
    <property type="nucleotide sequence ID" value="NZ_JADBDZ010000001.1"/>
</dbReference>
<feature type="transmembrane region" description="Helical" evidence="8">
    <location>
        <begin position="247"/>
        <end position="274"/>
    </location>
</feature>
<comment type="similarity">
    <text evidence="2">Belongs to the binding-protein-dependent transport system permease family. FecCD subfamily.</text>
</comment>